<reference evidence="2" key="1">
    <citation type="submission" date="2021-02" db="EMBL/GenBank/DDBJ databases">
        <authorList>
            <person name="Dougan E. K."/>
            <person name="Rhodes N."/>
            <person name="Thang M."/>
            <person name="Chan C."/>
        </authorList>
    </citation>
    <scope>NUCLEOTIDE SEQUENCE</scope>
</reference>
<organism evidence="2 3">
    <name type="scientific">Symbiodinium pilosum</name>
    <name type="common">Dinoflagellate</name>
    <dbReference type="NCBI Taxonomy" id="2952"/>
    <lineage>
        <taxon>Eukaryota</taxon>
        <taxon>Sar</taxon>
        <taxon>Alveolata</taxon>
        <taxon>Dinophyceae</taxon>
        <taxon>Suessiales</taxon>
        <taxon>Symbiodiniaceae</taxon>
        <taxon>Symbiodinium</taxon>
    </lineage>
</organism>
<gene>
    <name evidence="2" type="ORF">SPIL2461_LOCUS4195</name>
</gene>
<evidence type="ECO:0000313" key="3">
    <source>
        <dbReference type="Proteomes" id="UP000649617"/>
    </source>
</evidence>
<protein>
    <submittedName>
        <fullName evidence="2">Uncharacterized protein</fullName>
    </submittedName>
</protein>
<evidence type="ECO:0000256" key="1">
    <source>
        <dbReference type="SAM" id="MobiDB-lite"/>
    </source>
</evidence>
<name>A0A812L5R6_SYMPI</name>
<feature type="region of interest" description="Disordered" evidence="1">
    <location>
        <begin position="114"/>
        <end position="146"/>
    </location>
</feature>
<keyword evidence="3" id="KW-1185">Reference proteome</keyword>
<dbReference type="AlphaFoldDB" id="A0A812L5R6"/>
<comment type="caution">
    <text evidence="2">The sequence shown here is derived from an EMBL/GenBank/DDBJ whole genome shotgun (WGS) entry which is preliminary data.</text>
</comment>
<sequence length="167" mass="18840">VACRALPNNVSNLQLHRVWTKEIQSLASEDRVRWQLLADDFAKAVQLLALLQKADAEDLMRSAQNVLKASEQSTLPLLEMRSRESLRLPKEDLAEILDEQFLVEVTQAEAACSSLEPREQEQLTESTEPPEATESKGQKKLQKGKKYRLVTKAKKIRALSSEDPTDT</sequence>
<feature type="non-terminal residue" evidence="2">
    <location>
        <position position="1"/>
    </location>
</feature>
<dbReference type="EMBL" id="CAJNIZ010005409">
    <property type="protein sequence ID" value="CAE7241565.1"/>
    <property type="molecule type" value="Genomic_DNA"/>
</dbReference>
<dbReference type="Proteomes" id="UP000649617">
    <property type="component" value="Unassembled WGS sequence"/>
</dbReference>
<evidence type="ECO:0000313" key="2">
    <source>
        <dbReference type="EMBL" id="CAE7241565.1"/>
    </source>
</evidence>
<proteinExistence type="predicted"/>
<accession>A0A812L5R6</accession>